<dbReference type="Gene3D" id="3.30.230.10">
    <property type="match status" value="1"/>
</dbReference>
<keyword evidence="2" id="KW-1185">Reference proteome</keyword>
<name>A0ABV8CBF4_9PSEU</name>
<dbReference type="EMBL" id="JBHRZI010000060">
    <property type="protein sequence ID" value="MFC3899226.1"/>
    <property type="molecule type" value="Genomic_DNA"/>
</dbReference>
<protein>
    <recommendedName>
        <fullName evidence="3">Galactokinase</fullName>
    </recommendedName>
</protein>
<dbReference type="RefSeq" id="WP_382381374.1">
    <property type="nucleotide sequence ID" value="NZ_JBHRZI010000060.1"/>
</dbReference>
<evidence type="ECO:0000313" key="2">
    <source>
        <dbReference type="Proteomes" id="UP001595690"/>
    </source>
</evidence>
<sequence length="263" mass="28099">MIDIADRPEIAPELRLVPHAFRRTFGRPAQGVWYAPGVLNLLGGALKVPAKWGAIVAGDQRDDGRLELVSVNRPTERALLPSDEVPAWAAPVAGMSGGATLMCSVDLPRGSGLSAGEALRTAVALALRDLSNTPFAHDERRIRSPQVDKCAVHRLLVVDTRVRRMEAQVERPYAWDGGDLGAALTAYHRAQDPDPEQDAVVRAAMAAGARGASMLVDPPGRPAVALVDADLVPAVKKAITKAVEVPPRYLTIVPGPFRTEALR</sequence>
<dbReference type="InterPro" id="IPR014721">
    <property type="entry name" value="Ribsml_uS5_D2-typ_fold_subgr"/>
</dbReference>
<gene>
    <name evidence="1" type="ORF">ACFOWZ_47845</name>
</gene>
<dbReference type="SUPFAM" id="SSF54211">
    <property type="entry name" value="Ribosomal protein S5 domain 2-like"/>
    <property type="match status" value="1"/>
</dbReference>
<comment type="caution">
    <text evidence="1">The sequence shown here is derived from an EMBL/GenBank/DDBJ whole genome shotgun (WGS) entry which is preliminary data.</text>
</comment>
<dbReference type="InterPro" id="IPR020568">
    <property type="entry name" value="Ribosomal_Su5_D2-typ_SF"/>
</dbReference>
<evidence type="ECO:0000313" key="1">
    <source>
        <dbReference type="EMBL" id="MFC3899226.1"/>
    </source>
</evidence>
<proteinExistence type="predicted"/>
<evidence type="ECO:0008006" key="3">
    <source>
        <dbReference type="Google" id="ProtNLM"/>
    </source>
</evidence>
<organism evidence="1 2">
    <name type="scientific">Lentzea rhizosphaerae</name>
    <dbReference type="NCBI Taxonomy" id="2041025"/>
    <lineage>
        <taxon>Bacteria</taxon>
        <taxon>Bacillati</taxon>
        <taxon>Actinomycetota</taxon>
        <taxon>Actinomycetes</taxon>
        <taxon>Pseudonocardiales</taxon>
        <taxon>Pseudonocardiaceae</taxon>
        <taxon>Lentzea</taxon>
    </lineage>
</organism>
<reference evidence="2" key="1">
    <citation type="journal article" date="2019" name="Int. J. Syst. Evol. Microbiol.">
        <title>The Global Catalogue of Microorganisms (GCM) 10K type strain sequencing project: providing services to taxonomists for standard genome sequencing and annotation.</title>
        <authorList>
            <consortium name="The Broad Institute Genomics Platform"/>
            <consortium name="The Broad Institute Genome Sequencing Center for Infectious Disease"/>
            <person name="Wu L."/>
            <person name="Ma J."/>
        </authorList>
    </citation>
    <scope>NUCLEOTIDE SEQUENCE [LARGE SCALE GENOMIC DNA]</scope>
    <source>
        <strain evidence="2">CGMCC 4.7405</strain>
    </source>
</reference>
<accession>A0ABV8CBF4</accession>
<dbReference type="Proteomes" id="UP001595690">
    <property type="component" value="Unassembled WGS sequence"/>
</dbReference>